<protein>
    <submittedName>
        <fullName evidence="3">Pentatricopeptide repeat</fullName>
    </submittedName>
</protein>
<dbReference type="NCBIfam" id="TIGR00756">
    <property type="entry name" value="PPR"/>
    <property type="match status" value="4"/>
</dbReference>
<evidence type="ECO:0000256" key="1">
    <source>
        <dbReference type="ARBA" id="ARBA00022737"/>
    </source>
</evidence>
<evidence type="ECO:0000256" key="2">
    <source>
        <dbReference type="PROSITE-ProRule" id="PRU00708"/>
    </source>
</evidence>
<name>A0A2P5BHU4_PARAD</name>
<feature type="repeat" description="PPR" evidence="2">
    <location>
        <begin position="238"/>
        <end position="272"/>
    </location>
</feature>
<keyword evidence="4" id="KW-1185">Reference proteome</keyword>
<dbReference type="STRING" id="3476.A0A2P5BHU4"/>
<accession>A0A2P5BHU4</accession>
<dbReference type="EMBL" id="JXTB01000278">
    <property type="protein sequence ID" value="PON48355.1"/>
    <property type="molecule type" value="Genomic_DNA"/>
</dbReference>
<dbReference type="PROSITE" id="PS51375">
    <property type="entry name" value="PPR"/>
    <property type="match status" value="4"/>
</dbReference>
<dbReference type="InterPro" id="IPR011990">
    <property type="entry name" value="TPR-like_helical_dom_sf"/>
</dbReference>
<dbReference type="Proteomes" id="UP000237105">
    <property type="component" value="Unassembled WGS sequence"/>
</dbReference>
<dbReference type="OrthoDB" id="185373at2759"/>
<keyword evidence="1" id="KW-0677">Repeat</keyword>
<evidence type="ECO:0000313" key="4">
    <source>
        <dbReference type="Proteomes" id="UP000237105"/>
    </source>
</evidence>
<comment type="caution">
    <text evidence="3">The sequence shown here is derived from an EMBL/GenBank/DDBJ whole genome shotgun (WGS) entry which is preliminary data.</text>
</comment>
<dbReference type="Pfam" id="PF01535">
    <property type="entry name" value="PPR"/>
    <property type="match status" value="4"/>
</dbReference>
<feature type="repeat" description="PPR" evidence="2">
    <location>
        <begin position="203"/>
        <end position="237"/>
    </location>
</feature>
<feature type="repeat" description="PPR" evidence="2">
    <location>
        <begin position="168"/>
        <end position="202"/>
    </location>
</feature>
<gene>
    <name evidence="3" type="ORF">PanWU01x14_237500</name>
</gene>
<organism evidence="3 4">
    <name type="scientific">Parasponia andersonii</name>
    <name type="common">Sponia andersonii</name>
    <dbReference type="NCBI Taxonomy" id="3476"/>
    <lineage>
        <taxon>Eukaryota</taxon>
        <taxon>Viridiplantae</taxon>
        <taxon>Streptophyta</taxon>
        <taxon>Embryophyta</taxon>
        <taxon>Tracheophyta</taxon>
        <taxon>Spermatophyta</taxon>
        <taxon>Magnoliopsida</taxon>
        <taxon>eudicotyledons</taxon>
        <taxon>Gunneridae</taxon>
        <taxon>Pentapetalae</taxon>
        <taxon>rosids</taxon>
        <taxon>fabids</taxon>
        <taxon>Rosales</taxon>
        <taxon>Cannabaceae</taxon>
        <taxon>Parasponia</taxon>
    </lineage>
</organism>
<dbReference type="InterPro" id="IPR002885">
    <property type="entry name" value="PPR_rpt"/>
</dbReference>
<feature type="repeat" description="PPR" evidence="2">
    <location>
        <begin position="308"/>
        <end position="342"/>
    </location>
</feature>
<reference evidence="4" key="1">
    <citation type="submission" date="2016-06" db="EMBL/GenBank/DDBJ databases">
        <title>Parallel loss of symbiosis genes in relatives of nitrogen-fixing non-legume Parasponia.</title>
        <authorList>
            <person name="Van Velzen R."/>
            <person name="Holmer R."/>
            <person name="Bu F."/>
            <person name="Rutten L."/>
            <person name="Van Zeijl A."/>
            <person name="Liu W."/>
            <person name="Santuari L."/>
            <person name="Cao Q."/>
            <person name="Sharma T."/>
            <person name="Shen D."/>
            <person name="Roswanjaya Y."/>
            <person name="Wardhani T."/>
            <person name="Kalhor M.S."/>
            <person name="Jansen J."/>
            <person name="Van den Hoogen J."/>
            <person name="Gungor B."/>
            <person name="Hartog M."/>
            <person name="Hontelez J."/>
            <person name="Verver J."/>
            <person name="Yang W.-C."/>
            <person name="Schijlen E."/>
            <person name="Repin R."/>
            <person name="Schilthuizen M."/>
            <person name="Schranz E."/>
            <person name="Heidstra R."/>
            <person name="Miyata K."/>
            <person name="Fedorova E."/>
            <person name="Kohlen W."/>
            <person name="Bisseling T."/>
            <person name="Smit S."/>
            <person name="Geurts R."/>
        </authorList>
    </citation>
    <scope>NUCLEOTIDE SEQUENCE [LARGE SCALE GENOMIC DNA]</scope>
    <source>
        <strain evidence="4">cv. WU1-14</strain>
    </source>
</reference>
<proteinExistence type="predicted"/>
<dbReference type="PANTHER" id="PTHR46862">
    <property type="entry name" value="OS07G0661900 PROTEIN"/>
    <property type="match status" value="1"/>
</dbReference>
<dbReference type="Gene3D" id="1.25.40.10">
    <property type="entry name" value="Tetratricopeptide repeat domain"/>
    <property type="match status" value="2"/>
</dbReference>
<dbReference type="PANTHER" id="PTHR46862:SF3">
    <property type="entry name" value="OS07G0661900 PROTEIN"/>
    <property type="match status" value="1"/>
</dbReference>
<dbReference type="AlphaFoldDB" id="A0A2P5BHU4"/>
<evidence type="ECO:0000313" key="3">
    <source>
        <dbReference type="EMBL" id="PON48355.1"/>
    </source>
</evidence>
<sequence length="417" mass="47099">MDTVATSMVPSFKPVKTLTTEIGKTRFHQSMYKSFLAVPINFCSQRLHFRRALVVSSAEETASVAETEDGETRFKWVEVGPDLTEAQKEAISQLSPKMTKRRRALMKQLICFSPHKATLSELLVAWVRIMKPRRADWLAVLKQLKAMDHPLYLEVAELALLEESFEANIRDYTKIIHSYGKQNRLKDAEQTLVAMKSRGFFCDQVTLTTFVHMYSKAGKLELAEETFEELKLLGEPLDKRSYGSMIMAYIRAGMPDQGEVLLREMDAQEIYAGREVYKALLREYSMKGDAEGAQRAFDAIQLAVISPDAKLCGLLINAYGISGQSQKARVAFENMRRAGIEPSDKCIALVLSAYEKENKLQKGLKFLIDLENDGIIIGKEASETLVGWFRKLGVVKEVDLVLREYALKEANSKMLAN</sequence>